<dbReference type="InterPro" id="IPR036754">
    <property type="entry name" value="YbaK/aa-tRNA-synt-asso_dom_sf"/>
</dbReference>
<name>X1DMC5_9ZZZZ</name>
<dbReference type="InterPro" id="IPR007214">
    <property type="entry name" value="YbaK/aa-tRNA-synth-assoc-dom"/>
</dbReference>
<reference evidence="2" key="1">
    <citation type="journal article" date="2014" name="Front. Microbiol.">
        <title>High frequency of phylogenetically diverse reductive dehalogenase-homologous genes in deep subseafloor sedimentary metagenomes.</title>
        <authorList>
            <person name="Kawai M."/>
            <person name="Futagami T."/>
            <person name="Toyoda A."/>
            <person name="Takaki Y."/>
            <person name="Nishi S."/>
            <person name="Hori S."/>
            <person name="Arai W."/>
            <person name="Tsubouchi T."/>
            <person name="Morono Y."/>
            <person name="Uchiyama I."/>
            <person name="Ito T."/>
            <person name="Fujiyama A."/>
            <person name="Inagaki F."/>
            <person name="Takami H."/>
        </authorList>
    </citation>
    <scope>NUCLEOTIDE SEQUENCE</scope>
    <source>
        <strain evidence="2">Expedition CK06-06</strain>
    </source>
</reference>
<dbReference type="AlphaFoldDB" id="X1DMC5"/>
<gene>
    <name evidence="2" type="ORF">S01H4_47238</name>
</gene>
<feature type="domain" description="YbaK/aminoacyl-tRNA synthetase-associated" evidence="1">
    <location>
        <begin position="1"/>
        <end position="58"/>
    </location>
</feature>
<comment type="caution">
    <text evidence="2">The sequence shown here is derived from an EMBL/GenBank/DDBJ whole genome shotgun (WGS) entry which is preliminary data.</text>
</comment>
<evidence type="ECO:0000313" key="2">
    <source>
        <dbReference type="EMBL" id="GAG97561.1"/>
    </source>
</evidence>
<dbReference type="Gene3D" id="3.90.960.10">
    <property type="entry name" value="YbaK/aminoacyl-tRNA synthetase-associated domain"/>
    <property type="match status" value="1"/>
</dbReference>
<dbReference type="Pfam" id="PF04073">
    <property type="entry name" value="tRNA_edit"/>
    <property type="match status" value="1"/>
</dbReference>
<dbReference type="SUPFAM" id="SSF55826">
    <property type="entry name" value="YbaK/ProRS associated domain"/>
    <property type="match status" value="1"/>
</dbReference>
<dbReference type="CDD" id="cd04332">
    <property type="entry name" value="YbaK_like"/>
    <property type="match status" value="1"/>
</dbReference>
<evidence type="ECO:0000259" key="1">
    <source>
        <dbReference type="Pfam" id="PF04073"/>
    </source>
</evidence>
<dbReference type="GO" id="GO:0002161">
    <property type="term" value="F:aminoacyl-tRNA deacylase activity"/>
    <property type="evidence" value="ECO:0007669"/>
    <property type="project" value="InterPro"/>
</dbReference>
<organism evidence="2">
    <name type="scientific">marine sediment metagenome</name>
    <dbReference type="NCBI Taxonomy" id="412755"/>
    <lineage>
        <taxon>unclassified sequences</taxon>
        <taxon>metagenomes</taxon>
        <taxon>ecological metagenomes</taxon>
    </lineage>
</organism>
<accession>X1DMC5</accession>
<protein>
    <recommendedName>
        <fullName evidence="1">YbaK/aminoacyl-tRNA synthetase-associated domain-containing protein</fullName>
    </recommendedName>
</protein>
<sequence>PEEVEKVTGVPIGCVAPFGLKTKLKTYLNEELLENEYLYFNPGIHTKTVEIRAADLLQVLENPIRFT</sequence>
<feature type="non-terminal residue" evidence="2">
    <location>
        <position position="1"/>
    </location>
</feature>
<dbReference type="EMBL" id="BART01026493">
    <property type="protein sequence ID" value="GAG97561.1"/>
    <property type="molecule type" value="Genomic_DNA"/>
</dbReference>
<proteinExistence type="predicted"/>